<dbReference type="PROSITE" id="PS00917">
    <property type="entry name" value="ASN_GLN_ASE_2"/>
    <property type="match status" value="1"/>
</dbReference>
<dbReference type="CDD" id="cd08964">
    <property type="entry name" value="L-asparaginase_II"/>
    <property type="match status" value="1"/>
</dbReference>
<dbReference type="InterPro" id="IPR036152">
    <property type="entry name" value="Asp/glu_Ase-like_sf"/>
</dbReference>
<dbReference type="PROSITE" id="PS51732">
    <property type="entry name" value="ASN_GLN_ASE_3"/>
    <property type="match status" value="1"/>
</dbReference>
<dbReference type="RefSeq" id="WP_342592090.1">
    <property type="nucleotide sequence ID" value="NZ_BAAAJW010000018.1"/>
</dbReference>
<keyword evidence="7" id="KW-1185">Reference proteome</keyword>
<dbReference type="PANTHER" id="PTHR11707:SF28">
    <property type="entry name" value="60 KDA LYSOPHOSPHOLIPASE"/>
    <property type="match status" value="1"/>
</dbReference>
<dbReference type="PANTHER" id="PTHR11707">
    <property type="entry name" value="L-ASPARAGINASE"/>
    <property type="match status" value="1"/>
</dbReference>
<gene>
    <name evidence="6" type="ORF">JOF43_001128</name>
</gene>
<evidence type="ECO:0000259" key="4">
    <source>
        <dbReference type="Pfam" id="PF00710"/>
    </source>
</evidence>
<dbReference type="InterPro" id="IPR027474">
    <property type="entry name" value="L-asparaginase_N"/>
</dbReference>
<feature type="domain" description="L-asparaginase N-terminal" evidence="4">
    <location>
        <begin position="11"/>
        <end position="194"/>
    </location>
</feature>
<dbReference type="EC" id="3.5.1.1" evidence="6"/>
<organism evidence="6 7">
    <name type="scientific">Brachybacterium sacelli</name>
    <dbReference type="NCBI Taxonomy" id="173364"/>
    <lineage>
        <taxon>Bacteria</taxon>
        <taxon>Bacillati</taxon>
        <taxon>Actinomycetota</taxon>
        <taxon>Actinomycetes</taxon>
        <taxon>Micrococcales</taxon>
        <taxon>Dermabacteraceae</taxon>
        <taxon>Brachybacterium</taxon>
    </lineage>
</organism>
<protein>
    <submittedName>
        <fullName evidence="6">L-asparaginase</fullName>
        <ecNumber evidence="6">3.5.1.1</ecNumber>
    </submittedName>
</protein>
<dbReference type="GO" id="GO:0004067">
    <property type="term" value="F:asparaginase activity"/>
    <property type="evidence" value="ECO:0007669"/>
    <property type="project" value="UniProtKB-EC"/>
</dbReference>
<dbReference type="InterPro" id="IPR027475">
    <property type="entry name" value="Asparaginase/glutaminase_AS2"/>
</dbReference>
<dbReference type="EMBL" id="JAGIOD010000001">
    <property type="protein sequence ID" value="MBP2381171.1"/>
    <property type="molecule type" value="Genomic_DNA"/>
</dbReference>
<comment type="caution">
    <text evidence="6">The sequence shown here is derived from an EMBL/GenBank/DDBJ whole genome shotgun (WGS) entry which is preliminary data.</text>
</comment>
<keyword evidence="2 6" id="KW-0378">Hydrolase</keyword>
<evidence type="ECO:0000259" key="5">
    <source>
        <dbReference type="Pfam" id="PF17763"/>
    </source>
</evidence>
<dbReference type="SFLD" id="SFLDS00057">
    <property type="entry name" value="Glutaminase/Asparaginase"/>
    <property type="match status" value="1"/>
</dbReference>
<evidence type="ECO:0000256" key="3">
    <source>
        <dbReference type="PROSITE-ProRule" id="PRU10100"/>
    </source>
</evidence>
<dbReference type="Proteomes" id="UP001519290">
    <property type="component" value="Unassembled WGS sequence"/>
</dbReference>
<evidence type="ECO:0000313" key="6">
    <source>
        <dbReference type="EMBL" id="MBP2381171.1"/>
    </source>
</evidence>
<dbReference type="SMART" id="SM00870">
    <property type="entry name" value="Asparaginase"/>
    <property type="match status" value="1"/>
</dbReference>
<proteinExistence type="inferred from homology"/>
<dbReference type="PIRSF" id="PIRSF500176">
    <property type="entry name" value="L_ASNase"/>
    <property type="match status" value="1"/>
</dbReference>
<dbReference type="Gene3D" id="3.40.50.40">
    <property type="match status" value="1"/>
</dbReference>
<name>A0ABS4WY93_9MICO</name>
<dbReference type="Pfam" id="PF00710">
    <property type="entry name" value="Asparaginase"/>
    <property type="match status" value="1"/>
</dbReference>
<dbReference type="Gene3D" id="3.40.50.1170">
    <property type="entry name" value="L-asparaginase, N-terminal domain"/>
    <property type="match status" value="1"/>
</dbReference>
<dbReference type="SUPFAM" id="SSF53774">
    <property type="entry name" value="Glutaminase/Asparaginase"/>
    <property type="match status" value="1"/>
</dbReference>
<dbReference type="PIRSF" id="PIRSF001220">
    <property type="entry name" value="L-ASNase_gatD"/>
    <property type="match status" value="1"/>
</dbReference>
<evidence type="ECO:0000256" key="1">
    <source>
        <dbReference type="ARBA" id="ARBA00010518"/>
    </source>
</evidence>
<evidence type="ECO:0000256" key="2">
    <source>
        <dbReference type="ARBA" id="ARBA00022801"/>
    </source>
</evidence>
<feature type="active site" evidence="3">
    <location>
        <position position="93"/>
    </location>
</feature>
<dbReference type="InterPro" id="IPR037152">
    <property type="entry name" value="L-asparaginase_N_sf"/>
</dbReference>
<dbReference type="Pfam" id="PF17763">
    <property type="entry name" value="Asparaginase_C"/>
    <property type="match status" value="1"/>
</dbReference>
<reference evidence="6 7" key="1">
    <citation type="submission" date="2021-03" db="EMBL/GenBank/DDBJ databases">
        <title>Sequencing the genomes of 1000 actinobacteria strains.</title>
        <authorList>
            <person name="Klenk H.-P."/>
        </authorList>
    </citation>
    <scope>NUCLEOTIDE SEQUENCE [LARGE SCALE GENOMIC DNA]</scope>
    <source>
        <strain evidence="6 7">DSM 14566</strain>
    </source>
</reference>
<dbReference type="InterPro" id="IPR027473">
    <property type="entry name" value="L-asparaginase_C"/>
</dbReference>
<dbReference type="InterPro" id="IPR004550">
    <property type="entry name" value="AsnASE_II"/>
</dbReference>
<feature type="domain" description="Asparaginase/glutaminase C-terminal" evidence="5">
    <location>
        <begin position="221"/>
        <end position="330"/>
    </location>
</feature>
<comment type="similarity">
    <text evidence="1">Belongs to the asparaginase 1 family.</text>
</comment>
<evidence type="ECO:0000313" key="7">
    <source>
        <dbReference type="Proteomes" id="UP001519290"/>
    </source>
</evidence>
<dbReference type="PRINTS" id="PR00139">
    <property type="entry name" value="ASNGLNASE"/>
</dbReference>
<sequence length="335" mass="34439">MTTATDPSAAVTLVTLGGTITMTQSAPGRHAAPDDTAGARLASALIDGVALTTHEIANVSSSDVRPHHLRAALEQARRAVDEGADGVVLTHGTDTLEESAFLLERFWDREAPLVVTGAMRPASAPGADGPSNLRDAVRTAASPAARGLGVLVVFDAEVHLADQVTKASSRSVSAFASAPSGPVGMIDGDEVRLLHPGPGRAARLPGAPADRFPRVPSLMAGLDDDLDLLDDLPPGTLAGLVIAGVGMGHVSPAAMPRLRRLLEAGVPVVVATRIATGGTSTHHYAYPGSEVDLLEAGAVMAGFLPPPKARLLLQVLLTADASPEQIRRSFEAYAS</sequence>
<dbReference type="InterPro" id="IPR006034">
    <property type="entry name" value="Asparaginase/glutaminase-like"/>
</dbReference>
<dbReference type="InterPro" id="IPR040919">
    <property type="entry name" value="Asparaginase_C"/>
</dbReference>
<accession>A0ABS4WY93</accession>